<dbReference type="Gene3D" id="3.40.140.10">
    <property type="entry name" value="Cytidine Deaminase, domain 2"/>
    <property type="match status" value="1"/>
</dbReference>
<evidence type="ECO:0008006" key="3">
    <source>
        <dbReference type="Google" id="ProtNLM"/>
    </source>
</evidence>
<evidence type="ECO:0000313" key="2">
    <source>
        <dbReference type="Proteomes" id="UP000034563"/>
    </source>
</evidence>
<organism evidence="1 2">
    <name type="scientific">Candidatus Azambacteria bacterium GW2011_GWA2_42_9</name>
    <dbReference type="NCBI Taxonomy" id="1618613"/>
    <lineage>
        <taxon>Bacteria</taxon>
        <taxon>Candidatus Azamiibacteriota</taxon>
    </lineage>
</organism>
<gene>
    <name evidence="1" type="ORF">UV48_C0020G0012</name>
</gene>
<name>A0A0G1BNZ5_9BACT</name>
<dbReference type="EMBL" id="LCEQ01000020">
    <property type="protein sequence ID" value="KKS75057.1"/>
    <property type="molecule type" value="Genomic_DNA"/>
</dbReference>
<dbReference type="AlphaFoldDB" id="A0A0G1BNZ5"/>
<sequence length="190" mass="22406">MLPTVHIRKEALFAMIWSTFEVFKKECLGFVLGYRPTAKRNYFLVTDAISIAGLRRRLNTEVEWTRRTKRRFQRFRELINPMFPKHLGDFHSHPEWGDCKPLVIMSDFDIEQFIKNGYDLEFIIGISSRRKGQVFWEIQADGSLKGSFNSFNFHFNVYALVNDNSNLKPERLQIVAPEAIKALNRIQLKY</sequence>
<dbReference type="SUPFAM" id="SSF102712">
    <property type="entry name" value="JAB1/MPN domain"/>
    <property type="match status" value="1"/>
</dbReference>
<comment type="caution">
    <text evidence="1">The sequence shown here is derived from an EMBL/GenBank/DDBJ whole genome shotgun (WGS) entry which is preliminary data.</text>
</comment>
<accession>A0A0G1BNZ5</accession>
<reference evidence="1 2" key="1">
    <citation type="journal article" date="2015" name="Nature">
        <title>rRNA introns, odd ribosomes, and small enigmatic genomes across a large radiation of phyla.</title>
        <authorList>
            <person name="Brown C.T."/>
            <person name="Hug L.A."/>
            <person name="Thomas B.C."/>
            <person name="Sharon I."/>
            <person name="Castelle C.J."/>
            <person name="Singh A."/>
            <person name="Wilkins M.J."/>
            <person name="Williams K.H."/>
            <person name="Banfield J.F."/>
        </authorList>
    </citation>
    <scope>NUCLEOTIDE SEQUENCE [LARGE SCALE GENOMIC DNA]</scope>
</reference>
<proteinExistence type="predicted"/>
<protein>
    <recommendedName>
        <fullName evidence="3">JAB domain-containing protein</fullName>
    </recommendedName>
</protein>
<dbReference type="Proteomes" id="UP000034563">
    <property type="component" value="Unassembled WGS sequence"/>
</dbReference>
<evidence type="ECO:0000313" key="1">
    <source>
        <dbReference type="EMBL" id="KKS75057.1"/>
    </source>
</evidence>